<evidence type="ECO:0000313" key="3">
    <source>
        <dbReference type="Proteomes" id="UP001198151"/>
    </source>
</evidence>
<gene>
    <name evidence="2" type="ORF">LKD70_15665</name>
</gene>
<keyword evidence="3" id="KW-1185">Reference proteome</keyword>
<comment type="caution">
    <text evidence="2">The sequence shown here is derived from an EMBL/GenBank/DDBJ whole genome shotgun (WGS) entry which is preliminary data.</text>
</comment>
<reference evidence="2 3" key="1">
    <citation type="submission" date="2021-10" db="EMBL/GenBank/DDBJ databases">
        <title>Anaerobic single-cell dispensing facilitates the cultivation of human gut bacteria.</title>
        <authorList>
            <person name="Afrizal A."/>
        </authorList>
    </citation>
    <scope>NUCLEOTIDE SEQUENCE [LARGE SCALE GENOMIC DNA]</scope>
    <source>
        <strain evidence="2 3">CLA-AA-H200</strain>
    </source>
</reference>
<protein>
    <submittedName>
        <fullName evidence="2">Transposase</fullName>
    </submittedName>
</protein>
<dbReference type="EMBL" id="JAJEQX010000037">
    <property type="protein sequence ID" value="MCC2255832.1"/>
    <property type="molecule type" value="Genomic_DNA"/>
</dbReference>
<feature type="domain" description="Transposase InsH N-terminal" evidence="1">
    <location>
        <begin position="2"/>
        <end position="85"/>
    </location>
</feature>
<proteinExistence type="predicted"/>
<evidence type="ECO:0000313" key="2">
    <source>
        <dbReference type="EMBL" id="MCC2255832.1"/>
    </source>
</evidence>
<accession>A0ABS8G371</accession>
<dbReference type="PANTHER" id="PTHR35604:SF2">
    <property type="entry name" value="TRANSPOSASE INSH FOR INSERTION SEQUENCE ELEMENT IS5A-RELATED"/>
    <property type="match status" value="1"/>
</dbReference>
<dbReference type="InterPro" id="IPR008490">
    <property type="entry name" value="Transposase_InsH_N"/>
</dbReference>
<dbReference type="Proteomes" id="UP001198151">
    <property type="component" value="Unassembled WGS sequence"/>
</dbReference>
<organism evidence="2 3">
    <name type="scientific">Ruminococcus turbiniformis</name>
    <dbReference type="NCBI Taxonomy" id="2881258"/>
    <lineage>
        <taxon>Bacteria</taxon>
        <taxon>Bacillati</taxon>
        <taxon>Bacillota</taxon>
        <taxon>Clostridia</taxon>
        <taxon>Eubacteriales</taxon>
        <taxon>Oscillospiraceae</taxon>
        <taxon>Ruminococcus</taxon>
    </lineage>
</organism>
<dbReference type="PANTHER" id="PTHR35604">
    <property type="entry name" value="TRANSPOSASE INSH FOR INSERTION SEQUENCE ELEMENT IS5A-RELATED"/>
    <property type="match status" value="1"/>
</dbReference>
<evidence type="ECO:0000259" key="1">
    <source>
        <dbReference type="Pfam" id="PF05598"/>
    </source>
</evidence>
<name>A0ABS8G371_9FIRM</name>
<sequence length="110" mass="13044">MRRIKENIDFSFVNPMLRKQYCENFGRPAKEPEMMFKLLFLKKLYDLSDEALISSAQTDMAFKFFLDLEPEAKMIDPSLLTKFRKTRITEDIMEEMLKETKSQPPLQVVV</sequence>
<dbReference type="Pfam" id="PF05598">
    <property type="entry name" value="DUF772"/>
    <property type="match status" value="1"/>
</dbReference>
<dbReference type="RefSeq" id="WP_227708814.1">
    <property type="nucleotide sequence ID" value="NZ_JAJEQX010000037.1"/>
</dbReference>